<keyword evidence="10" id="KW-0862">Zinc</keyword>
<evidence type="ECO:0000256" key="14">
    <source>
        <dbReference type="PROSITE-ProRule" id="PRU00175"/>
    </source>
</evidence>
<dbReference type="Gene3D" id="3.30.40.10">
    <property type="entry name" value="Zinc/RING finger domain, C3HC4 (zinc finger)"/>
    <property type="match status" value="1"/>
</dbReference>
<evidence type="ECO:0000256" key="2">
    <source>
        <dbReference type="ARBA" id="ARBA00004167"/>
    </source>
</evidence>
<comment type="subcellular location">
    <subcellularLocation>
        <location evidence="2">Membrane</location>
        <topology evidence="2">Single-pass membrane protein</topology>
    </subcellularLocation>
</comment>
<comment type="catalytic activity">
    <reaction evidence="1">
        <text>S-ubiquitinyl-[E2 ubiquitin-conjugating enzyme]-L-cysteine + [acceptor protein]-L-lysine = [E2 ubiquitin-conjugating enzyme]-L-cysteine + N(6)-ubiquitinyl-[acceptor protein]-L-lysine.</text>
        <dbReference type="EC" id="2.3.2.27"/>
    </reaction>
</comment>
<keyword evidence="7" id="KW-0479">Metal-binding</keyword>
<evidence type="ECO:0000256" key="12">
    <source>
        <dbReference type="ARBA" id="ARBA00023136"/>
    </source>
</evidence>
<organism evidence="18 19">
    <name type="scientific">Prunus yedoensis var. nudiflora</name>
    <dbReference type="NCBI Taxonomy" id="2094558"/>
    <lineage>
        <taxon>Eukaryota</taxon>
        <taxon>Viridiplantae</taxon>
        <taxon>Streptophyta</taxon>
        <taxon>Embryophyta</taxon>
        <taxon>Tracheophyta</taxon>
        <taxon>Spermatophyta</taxon>
        <taxon>Magnoliopsida</taxon>
        <taxon>eudicotyledons</taxon>
        <taxon>Gunneridae</taxon>
        <taxon>Pentapetalae</taxon>
        <taxon>rosids</taxon>
        <taxon>fabids</taxon>
        <taxon>Rosales</taxon>
        <taxon>Rosaceae</taxon>
        <taxon>Amygdaloideae</taxon>
        <taxon>Amygdaleae</taxon>
        <taxon>Prunus</taxon>
    </lineage>
</organism>
<dbReference type="PANTHER" id="PTHR46913:SF1">
    <property type="entry name" value="RING-H2 FINGER PROTEIN ATL16"/>
    <property type="match status" value="1"/>
</dbReference>
<keyword evidence="11 16" id="KW-1133">Transmembrane helix</keyword>
<dbReference type="SMART" id="SM00184">
    <property type="entry name" value="RING"/>
    <property type="match status" value="1"/>
</dbReference>
<evidence type="ECO:0000313" key="18">
    <source>
        <dbReference type="EMBL" id="PQQ08891.1"/>
    </source>
</evidence>
<sequence length="182" mass="20643">MVYKAYTIQSPFSQPPPPLPPPPPPKNNLPMLYYGLIVVGTAAIVLTMYNLVFIKWTSNRHGGQSPPSRSSNTLMDANRTRRSRSFENLDSFKYKKKEGSVTQQDGVDNYVECAVCLSAFEDGEEVRKLPTCKHSFHAPCIDMWLYSHYDCPLCRAPVPMSSWCHRQLTTTPEDNSREVLLV</sequence>
<dbReference type="PROSITE" id="PS50089">
    <property type="entry name" value="ZF_RING_2"/>
    <property type="match status" value="1"/>
</dbReference>
<evidence type="ECO:0000256" key="8">
    <source>
        <dbReference type="ARBA" id="ARBA00022771"/>
    </source>
</evidence>
<dbReference type="InterPro" id="IPR001841">
    <property type="entry name" value="Znf_RING"/>
</dbReference>
<accession>A0A314YVM5</accession>
<evidence type="ECO:0000256" key="9">
    <source>
        <dbReference type="ARBA" id="ARBA00022786"/>
    </source>
</evidence>
<comment type="pathway">
    <text evidence="3">Protein modification; protein ubiquitination.</text>
</comment>
<evidence type="ECO:0000256" key="10">
    <source>
        <dbReference type="ARBA" id="ARBA00022833"/>
    </source>
</evidence>
<dbReference type="Pfam" id="PF13639">
    <property type="entry name" value="zf-RING_2"/>
    <property type="match status" value="1"/>
</dbReference>
<dbReference type="InterPro" id="IPR044600">
    <property type="entry name" value="ATL1/ATL16-like"/>
</dbReference>
<feature type="compositionally biased region" description="Pro residues" evidence="15">
    <location>
        <begin position="13"/>
        <end position="23"/>
    </location>
</feature>
<comment type="similarity">
    <text evidence="13">Belongs to the RING-type zinc finger family. ATL subfamily.</text>
</comment>
<keyword evidence="19" id="KW-1185">Reference proteome</keyword>
<name>A0A314YVM5_PRUYE</name>
<evidence type="ECO:0000256" key="5">
    <source>
        <dbReference type="ARBA" id="ARBA00022679"/>
    </source>
</evidence>
<evidence type="ECO:0000259" key="17">
    <source>
        <dbReference type="PROSITE" id="PS50089"/>
    </source>
</evidence>
<evidence type="ECO:0000256" key="13">
    <source>
        <dbReference type="ARBA" id="ARBA00024209"/>
    </source>
</evidence>
<dbReference type="OrthoDB" id="9984778at2759"/>
<keyword evidence="5" id="KW-0808">Transferase</keyword>
<comment type="caution">
    <text evidence="18">The sequence shown here is derived from an EMBL/GenBank/DDBJ whole genome shotgun (WGS) entry which is preliminary data.</text>
</comment>
<dbReference type="GO" id="GO:0008270">
    <property type="term" value="F:zinc ion binding"/>
    <property type="evidence" value="ECO:0007669"/>
    <property type="project" value="UniProtKB-KW"/>
</dbReference>
<evidence type="ECO:0000256" key="4">
    <source>
        <dbReference type="ARBA" id="ARBA00012483"/>
    </source>
</evidence>
<feature type="domain" description="RING-type" evidence="17">
    <location>
        <begin position="113"/>
        <end position="155"/>
    </location>
</feature>
<keyword evidence="6 16" id="KW-0812">Transmembrane</keyword>
<dbReference type="EMBL" id="PJQY01000663">
    <property type="protein sequence ID" value="PQQ08891.1"/>
    <property type="molecule type" value="Genomic_DNA"/>
</dbReference>
<feature type="region of interest" description="Disordered" evidence="15">
    <location>
        <begin position="59"/>
        <end position="80"/>
    </location>
</feature>
<feature type="region of interest" description="Disordered" evidence="15">
    <location>
        <begin position="1"/>
        <end position="23"/>
    </location>
</feature>
<feature type="transmembrane region" description="Helical" evidence="16">
    <location>
        <begin position="31"/>
        <end position="52"/>
    </location>
</feature>
<protein>
    <recommendedName>
        <fullName evidence="4">RING-type E3 ubiquitin transferase</fullName>
        <ecNumber evidence="4">2.3.2.27</ecNumber>
    </recommendedName>
</protein>
<dbReference type="InterPro" id="IPR013083">
    <property type="entry name" value="Znf_RING/FYVE/PHD"/>
</dbReference>
<dbReference type="GO" id="GO:0061630">
    <property type="term" value="F:ubiquitin protein ligase activity"/>
    <property type="evidence" value="ECO:0007669"/>
    <property type="project" value="UniProtKB-EC"/>
</dbReference>
<dbReference type="PANTHER" id="PTHR46913">
    <property type="entry name" value="RING-H2 FINGER PROTEIN ATL16"/>
    <property type="match status" value="1"/>
</dbReference>
<reference evidence="18 19" key="1">
    <citation type="submission" date="2018-02" db="EMBL/GenBank/DDBJ databases">
        <title>Draft genome of wild Prunus yedoensis var. nudiflora.</title>
        <authorList>
            <person name="Baek S."/>
            <person name="Kim J.-H."/>
            <person name="Choi K."/>
            <person name="Kim G.-B."/>
            <person name="Cho A."/>
            <person name="Jang H."/>
            <person name="Shin C.-H."/>
            <person name="Yu H.-J."/>
            <person name="Mun J.-H."/>
        </authorList>
    </citation>
    <scope>NUCLEOTIDE SEQUENCE [LARGE SCALE GENOMIC DNA]</scope>
    <source>
        <strain evidence="19">cv. Jeju island</strain>
        <tissue evidence="18">Leaf</tissue>
    </source>
</reference>
<evidence type="ECO:0000256" key="11">
    <source>
        <dbReference type="ARBA" id="ARBA00022989"/>
    </source>
</evidence>
<evidence type="ECO:0000256" key="7">
    <source>
        <dbReference type="ARBA" id="ARBA00022723"/>
    </source>
</evidence>
<dbReference type="EC" id="2.3.2.27" evidence="4"/>
<feature type="compositionally biased region" description="Polar residues" evidence="15">
    <location>
        <begin position="59"/>
        <end position="75"/>
    </location>
</feature>
<dbReference type="GO" id="GO:0016567">
    <property type="term" value="P:protein ubiquitination"/>
    <property type="evidence" value="ECO:0007669"/>
    <property type="project" value="UniProtKB-UniPathway"/>
</dbReference>
<evidence type="ECO:0000256" key="3">
    <source>
        <dbReference type="ARBA" id="ARBA00004906"/>
    </source>
</evidence>
<evidence type="ECO:0000256" key="15">
    <source>
        <dbReference type="SAM" id="MobiDB-lite"/>
    </source>
</evidence>
<dbReference type="SUPFAM" id="SSF57850">
    <property type="entry name" value="RING/U-box"/>
    <property type="match status" value="1"/>
</dbReference>
<dbReference type="AlphaFoldDB" id="A0A314YVM5"/>
<dbReference type="CDD" id="cd16461">
    <property type="entry name" value="RING-H2_EL5-like"/>
    <property type="match status" value="1"/>
</dbReference>
<proteinExistence type="inferred from homology"/>
<keyword evidence="12 16" id="KW-0472">Membrane</keyword>
<evidence type="ECO:0000256" key="1">
    <source>
        <dbReference type="ARBA" id="ARBA00000900"/>
    </source>
</evidence>
<evidence type="ECO:0000313" key="19">
    <source>
        <dbReference type="Proteomes" id="UP000250321"/>
    </source>
</evidence>
<dbReference type="STRING" id="2094558.A0A314YVM5"/>
<keyword evidence="8 14" id="KW-0863">Zinc-finger</keyword>
<gene>
    <name evidence="18" type="ORF">Pyn_03086</name>
</gene>
<dbReference type="Proteomes" id="UP000250321">
    <property type="component" value="Unassembled WGS sequence"/>
</dbReference>
<dbReference type="UniPathway" id="UPA00143"/>
<dbReference type="GO" id="GO:0016020">
    <property type="term" value="C:membrane"/>
    <property type="evidence" value="ECO:0007669"/>
    <property type="project" value="UniProtKB-SubCell"/>
</dbReference>
<evidence type="ECO:0000256" key="16">
    <source>
        <dbReference type="SAM" id="Phobius"/>
    </source>
</evidence>
<evidence type="ECO:0000256" key="6">
    <source>
        <dbReference type="ARBA" id="ARBA00022692"/>
    </source>
</evidence>
<keyword evidence="9" id="KW-0833">Ubl conjugation pathway</keyword>